<keyword evidence="2" id="KW-1185">Reference proteome</keyword>
<comment type="caution">
    <text evidence="1">The sequence shown here is derived from an EMBL/GenBank/DDBJ whole genome shotgun (WGS) entry which is preliminary data.</text>
</comment>
<dbReference type="RefSeq" id="WP_259086640.1">
    <property type="nucleotide sequence ID" value="NZ_BAAAZC010000031.1"/>
</dbReference>
<dbReference type="InterPro" id="IPR014756">
    <property type="entry name" value="Ig_E-set"/>
</dbReference>
<dbReference type="InterPro" id="IPR029058">
    <property type="entry name" value="AB_hydrolase_fold"/>
</dbReference>
<reference evidence="2" key="1">
    <citation type="journal article" date="2019" name="Int. J. Syst. Evol. Microbiol.">
        <title>The Global Catalogue of Microorganisms (GCM) 10K type strain sequencing project: providing services to taxonomists for standard genome sequencing and annotation.</title>
        <authorList>
            <consortium name="The Broad Institute Genomics Platform"/>
            <consortium name="The Broad Institute Genome Sequencing Center for Infectious Disease"/>
            <person name="Wu L."/>
            <person name="Ma J."/>
        </authorList>
    </citation>
    <scope>NUCLEOTIDE SEQUENCE [LARGE SCALE GENOMIC DNA]</scope>
    <source>
        <strain evidence="2">JCM 16601</strain>
    </source>
</reference>
<dbReference type="InterPro" id="IPR000801">
    <property type="entry name" value="Esterase-like"/>
</dbReference>
<evidence type="ECO:0008006" key="3">
    <source>
        <dbReference type="Google" id="ProtNLM"/>
    </source>
</evidence>
<dbReference type="InterPro" id="IPR013783">
    <property type="entry name" value="Ig-like_fold"/>
</dbReference>
<sequence>MNKLQHIKQFLFAAFAFLLFNIPAYSQNIIHQARVGFDVFRADIPHGKIDTITYQSKTVGNTRRALIYTPPGYSKSKKYPVLYLLHGIGGDEKEWYNGGSPQVILDNLYAEGKIVPMIVVLPNGRAIKDDRATGNIMAPDKVQGFAVFEKDLLNDLIPFVDSKYRVYTDKDHRAVAGLSMGGGQSLNFGLGNLDVFSWVGGFSSAPNTKKPEELLPNPEAAKSKLKLLWISCGSSDGLIVFSKRTHDYLAEKSVPHIYYIEPGVHNFKVWKNGLYMFSQLLFKPVDVSTFPQYSYNEIGLPASTNIPGVKYPQIFPDNTVFFRVKAPEAKSVQIDLLKKYPMTKDTGGYWTLTTDPIVLGFHYYSLIIDDVAVADPSSQTFYGMGRMASGIDIPDPEGDFYTIKDVPHGEVRSVNYYSNITKAWRRANVYTPPGYDTQTDQRYPVLYLQHGSGEDETGWPAQGKMNFILDNLIAGKQATPMIVVMDRGYATDPTQPVTTSARGMSMAGNVFPDVLVKEIVPMVDAKFRTLASRDHRAMAGLSMGGFQTFQTTMTNLDKFAYIGGFSGAGFMQPGTDITKMYNDVFADANAFNQKVKVLYLSVGTTEQERMQTMVKGFHEALEKAGIKHVFYQSPGTAHEWQSWRRSLNQFAGLIFKN</sequence>
<evidence type="ECO:0000313" key="2">
    <source>
        <dbReference type="Proteomes" id="UP001500742"/>
    </source>
</evidence>
<dbReference type="Proteomes" id="UP001500742">
    <property type="component" value="Unassembled WGS sequence"/>
</dbReference>
<name>A0ABP7R2Y6_9SPHI</name>
<dbReference type="Gene3D" id="2.60.40.10">
    <property type="entry name" value="Immunoglobulins"/>
    <property type="match status" value="1"/>
</dbReference>
<dbReference type="SUPFAM" id="SSF81296">
    <property type="entry name" value="E set domains"/>
    <property type="match status" value="1"/>
</dbReference>
<dbReference type="SUPFAM" id="SSF53474">
    <property type="entry name" value="alpha/beta-Hydrolases"/>
    <property type="match status" value="2"/>
</dbReference>
<dbReference type="EMBL" id="BAAAZC010000031">
    <property type="protein sequence ID" value="GAA3990890.1"/>
    <property type="molecule type" value="Genomic_DNA"/>
</dbReference>
<protein>
    <recommendedName>
        <fullName evidence="3">Esterase</fullName>
    </recommendedName>
</protein>
<proteinExistence type="predicted"/>
<dbReference type="InterPro" id="IPR050583">
    <property type="entry name" value="Mycobacterial_A85_antigen"/>
</dbReference>
<dbReference type="Pfam" id="PF00756">
    <property type="entry name" value="Esterase"/>
    <property type="match status" value="2"/>
</dbReference>
<evidence type="ECO:0000313" key="1">
    <source>
        <dbReference type="EMBL" id="GAA3990890.1"/>
    </source>
</evidence>
<dbReference type="Gene3D" id="3.40.50.1820">
    <property type="entry name" value="alpha/beta hydrolase"/>
    <property type="match status" value="2"/>
</dbReference>
<gene>
    <name evidence="1" type="ORF">GCM10022210_50810</name>
</gene>
<organism evidence="1 2">
    <name type="scientific">Mucilaginibacter dorajii</name>
    <dbReference type="NCBI Taxonomy" id="692994"/>
    <lineage>
        <taxon>Bacteria</taxon>
        <taxon>Pseudomonadati</taxon>
        <taxon>Bacteroidota</taxon>
        <taxon>Sphingobacteriia</taxon>
        <taxon>Sphingobacteriales</taxon>
        <taxon>Sphingobacteriaceae</taxon>
        <taxon>Mucilaginibacter</taxon>
    </lineage>
</organism>
<dbReference type="CDD" id="cd02858">
    <property type="entry name" value="E_set_Esterase_N"/>
    <property type="match status" value="1"/>
</dbReference>
<accession>A0ABP7R2Y6</accession>
<dbReference type="PANTHER" id="PTHR48098">
    <property type="entry name" value="ENTEROCHELIN ESTERASE-RELATED"/>
    <property type="match status" value="1"/>
</dbReference>
<dbReference type="PANTHER" id="PTHR48098:SF1">
    <property type="entry name" value="DIACYLGLYCEROL ACYLTRANSFERASE_MYCOLYLTRANSFERASE AG85A"/>
    <property type="match status" value="1"/>
</dbReference>